<dbReference type="InterPro" id="IPR037794">
    <property type="entry name" value="TAF12"/>
</dbReference>
<dbReference type="GO" id="GO:0017025">
    <property type="term" value="F:TBP-class protein binding"/>
    <property type="evidence" value="ECO:0007669"/>
    <property type="project" value="TreeGrafter"/>
</dbReference>
<dbReference type="CDD" id="cd07981">
    <property type="entry name" value="HFD_TAF12"/>
    <property type="match status" value="1"/>
</dbReference>
<feature type="region of interest" description="Disordered" evidence="6">
    <location>
        <begin position="41"/>
        <end position="61"/>
    </location>
</feature>
<comment type="subcellular location">
    <subcellularLocation>
        <location evidence="1">Nucleus</location>
    </subcellularLocation>
</comment>
<dbReference type="GO" id="GO:0005669">
    <property type="term" value="C:transcription factor TFIID complex"/>
    <property type="evidence" value="ECO:0007669"/>
    <property type="project" value="InterPro"/>
</dbReference>
<dbReference type="FunFam" id="1.10.20.10:FF:000011">
    <property type="entry name" value="Transcription initiation factor TFIID subunit 12"/>
    <property type="match status" value="1"/>
</dbReference>
<dbReference type="GO" id="GO:0003677">
    <property type="term" value="F:DNA binding"/>
    <property type="evidence" value="ECO:0007669"/>
    <property type="project" value="TreeGrafter"/>
</dbReference>
<keyword evidence="4" id="KW-0804">Transcription</keyword>
<name>A0A803KNP1_CHEQI</name>
<evidence type="ECO:0000256" key="4">
    <source>
        <dbReference type="ARBA" id="ARBA00023163"/>
    </source>
</evidence>
<evidence type="ECO:0000313" key="8">
    <source>
        <dbReference type="EnsemblPlants" id="AUR62000647-RA:cds"/>
    </source>
</evidence>
<evidence type="ECO:0000256" key="5">
    <source>
        <dbReference type="ARBA" id="ARBA00023242"/>
    </source>
</evidence>
<keyword evidence="3" id="KW-0805">Transcription regulation</keyword>
<reference evidence="8" key="1">
    <citation type="journal article" date="2017" name="Nature">
        <title>The genome of Chenopodium quinoa.</title>
        <authorList>
            <person name="Jarvis D.E."/>
            <person name="Ho Y.S."/>
            <person name="Lightfoot D.J."/>
            <person name="Schmoeckel S.M."/>
            <person name="Li B."/>
            <person name="Borm T.J.A."/>
            <person name="Ohyanagi H."/>
            <person name="Mineta K."/>
            <person name="Michell C.T."/>
            <person name="Saber N."/>
            <person name="Kharbatia N.M."/>
            <person name="Rupper R.R."/>
            <person name="Sharp A.R."/>
            <person name="Dally N."/>
            <person name="Boughton B.A."/>
            <person name="Woo Y.H."/>
            <person name="Gao G."/>
            <person name="Schijlen E.G.W.M."/>
            <person name="Guo X."/>
            <person name="Momin A.A."/>
            <person name="Negrao S."/>
            <person name="Al-Babili S."/>
            <person name="Gehring C."/>
            <person name="Roessner U."/>
            <person name="Jung C."/>
            <person name="Murphy K."/>
            <person name="Arold S.T."/>
            <person name="Gojobori T."/>
            <person name="van der Linden C.G."/>
            <person name="van Loo E.N."/>
            <person name="Jellen E.N."/>
            <person name="Maughan P.J."/>
            <person name="Tester M."/>
        </authorList>
    </citation>
    <scope>NUCLEOTIDE SEQUENCE [LARGE SCALE GENOMIC DNA]</scope>
    <source>
        <strain evidence="8">cv. PI 614886</strain>
    </source>
</reference>
<evidence type="ECO:0000259" key="7">
    <source>
        <dbReference type="Pfam" id="PF03847"/>
    </source>
</evidence>
<comment type="similarity">
    <text evidence="2">Belongs to the TAF12 family.</text>
</comment>
<accession>A0A803KNP1</accession>
<keyword evidence="9" id="KW-1185">Reference proteome</keyword>
<keyword evidence="5" id="KW-0539">Nucleus</keyword>
<feature type="domain" description="Transcription initiation factor TFIID subunit 12" evidence="7">
    <location>
        <begin position="192"/>
        <end position="259"/>
    </location>
</feature>
<evidence type="ECO:0000256" key="6">
    <source>
        <dbReference type="SAM" id="MobiDB-lite"/>
    </source>
</evidence>
<feature type="compositionally biased region" description="Low complexity" evidence="6">
    <location>
        <begin position="41"/>
        <end position="50"/>
    </location>
</feature>
<dbReference type="PANTHER" id="PTHR12264:SF26">
    <property type="entry name" value="TRANSCRIPTION INITIATION FACTOR TFIID SUBUNIT 12B"/>
    <property type="match status" value="1"/>
</dbReference>
<dbReference type="GO" id="GO:0000124">
    <property type="term" value="C:SAGA complex"/>
    <property type="evidence" value="ECO:0007669"/>
    <property type="project" value="InterPro"/>
</dbReference>
<protein>
    <recommendedName>
        <fullName evidence="7">Transcription initiation factor TFIID subunit 12 domain-containing protein</fullName>
    </recommendedName>
</protein>
<dbReference type="AlphaFoldDB" id="A0A803KNP1"/>
<dbReference type="SUPFAM" id="SSF47113">
    <property type="entry name" value="Histone-fold"/>
    <property type="match status" value="1"/>
</dbReference>
<proteinExistence type="inferred from homology"/>
<evidence type="ECO:0000313" key="9">
    <source>
        <dbReference type="Proteomes" id="UP000596660"/>
    </source>
</evidence>
<feature type="compositionally biased region" description="Polar residues" evidence="6">
    <location>
        <begin position="157"/>
        <end position="170"/>
    </location>
</feature>
<dbReference type="InterPro" id="IPR003228">
    <property type="entry name" value="TFIID_TAF12_dom"/>
</dbReference>
<dbReference type="Pfam" id="PF03847">
    <property type="entry name" value="TFIID_20kDa"/>
    <property type="match status" value="1"/>
</dbReference>
<feature type="compositionally biased region" description="Polar residues" evidence="6">
    <location>
        <begin position="51"/>
        <end position="61"/>
    </location>
</feature>
<dbReference type="PANTHER" id="PTHR12264">
    <property type="entry name" value="TRANSCRIPTION INITIATION FACTOR TFIID SUBUNIT 12"/>
    <property type="match status" value="1"/>
</dbReference>
<dbReference type="Gene3D" id="1.10.20.10">
    <property type="entry name" value="Histone, subunit A"/>
    <property type="match status" value="1"/>
</dbReference>
<organism evidence="8 9">
    <name type="scientific">Chenopodium quinoa</name>
    <name type="common">Quinoa</name>
    <dbReference type="NCBI Taxonomy" id="63459"/>
    <lineage>
        <taxon>Eukaryota</taxon>
        <taxon>Viridiplantae</taxon>
        <taxon>Streptophyta</taxon>
        <taxon>Embryophyta</taxon>
        <taxon>Tracheophyta</taxon>
        <taxon>Spermatophyta</taxon>
        <taxon>Magnoliopsida</taxon>
        <taxon>eudicotyledons</taxon>
        <taxon>Gunneridae</taxon>
        <taxon>Pentapetalae</taxon>
        <taxon>Caryophyllales</taxon>
        <taxon>Chenopodiaceae</taxon>
        <taxon>Chenopodioideae</taxon>
        <taxon>Atripliceae</taxon>
        <taxon>Chenopodium</taxon>
    </lineage>
</organism>
<dbReference type="InterPro" id="IPR009072">
    <property type="entry name" value="Histone-fold"/>
</dbReference>
<feature type="compositionally biased region" description="Low complexity" evidence="6">
    <location>
        <begin position="171"/>
        <end position="184"/>
    </location>
</feature>
<reference evidence="8" key="2">
    <citation type="submission" date="2021-03" db="UniProtKB">
        <authorList>
            <consortium name="EnsemblPlants"/>
        </authorList>
    </citation>
    <scope>IDENTIFICATION</scope>
</reference>
<dbReference type="GO" id="GO:0046982">
    <property type="term" value="F:protein heterodimerization activity"/>
    <property type="evidence" value="ECO:0007669"/>
    <property type="project" value="InterPro"/>
</dbReference>
<dbReference type="OMA" id="PENMQHG"/>
<dbReference type="GO" id="GO:0051123">
    <property type="term" value="P:RNA polymerase II preinitiation complex assembly"/>
    <property type="evidence" value="ECO:0007669"/>
    <property type="project" value="TreeGrafter"/>
</dbReference>
<feature type="region of interest" description="Disordered" evidence="6">
    <location>
        <begin position="136"/>
        <end position="185"/>
    </location>
</feature>
<evidence type="ECO:0000256" key="1">
    <source>
        <dbReference type="ARBA" id="ARBA00004123"/>
    </source>
</evidence>
<sequence length="347" mass="38048">MGQSVHMQALQLMGFGSQIRANGAVSYGQRINQAQLRQQLTQQNSLSSPQKIQGQSMSRTSSLAYMNSQLSGLSQNGQPGMMQNSLSQQQWMKQMPVMSAPGSPSLRLQQNQRQILQQQISQSSQLQQTMSLNSQQLSQLVQQQPSMGHPQGPAGQKSLSLTGSQPDATVSGTTTPGGSSSQGTEAMNQLLGKRKIQDLVSQVDAHGKLDPEVEDLLLDIADDFIDSVTTFACNLAKHRKSSTLESKDVMLHLEKNWHLTIPGYSSEDRKSNTDCPSSDVHRKRLDMIRALVESSQSEFYPNNSKEMVRQGLGNLSGANHIMKASPSPDQLVAQPTASQMLHQMTRF</sequence>
<dbReference type="EnsemblPlants" id="AUR62000647-RA">
    <property type="protein sequence ID" value="AUR62000647-RA:cds"/>
    <property type="gene ID" value="AUR62000647"/>
</dbReference>
<evidence type="ECO:0000256" key="2">
    <source>
        <dbReference type="ARBA" id="ARBA00007530"/>
    </source>
</evidence>
<dbReference type="Gramene" id="AUR62000647-RA">
    <property type="protein sequence ID" value="AUR62000647-RA:cds"/>
    <property type="gene ID" value="AUR62000647"/>
</dbReference>
<evidence type="ECO:0000256" key="3">
    <source>
        <dbReference type="ARBA" id="ARBA00023015"/>
    </source>
</evidence>
<dbReference type="Proteomes" id="UP000596660">
    <property type="component" value="Unplaced"/>
</dbReference>